<dbReference type="Proteomes" id="UP000005267">
    <property type="component" value="Chromosome"/>
</dbReference>
<keyword evidence="7" id="KW-0479">Metal-binding</keyword>
<reference evidence="17" key="2">
    <citation type="journal article" date="2013" name="PLoS ONE">
        <title>Genome implosion elicits host-confinement in Alcaligenaceae: evidence from the comparative genomics of Tetrathiobacter kashmirensis, a pathogen in the making.</title>
        <authorList>
            <person name="Ghosh W."/>
            <person name="Alam M."/>
            <person name="Roy C."/>
            <person name="Pyne P."/>
            <person name="George A."/>
            <person name="Chakraborty R."/>
            <person name="Majumder S."/>
            <person name="Agarwal A."/>
            <person name="Chakraborty S."/>
            <person name="Majumdar S."/>
            <person name="Gupta S.K."/>
        </authorList>
    </citation>
    <scope>NUCLEOTIDE SEQUENCE [LARGE SCALE GENOMIC DNA]</scope>
    <source>
        <strain evidence="17">WT001</strain>
    </source>
</reference>
<dbReference type="CDD" id="cd03431">
    <property type="entry name" value="NUDIX_DNA_Glycosylase_C-MutY"/>
    <property type="match status" value="1"/>
</dbReference>
<feature type="domain" description="HhH-GPD" evidence="15">
    <location>
        <begin position="36"/>
        <end position="191"/>
    </location>
</feature>
<dbReference type="InterPro" id="IPR029119">
    <property type="entry name" value="MutY_C"/>
</dbReference>
<dbReference type="PANTHER" id="PTHR42944">
    <property type="entry name" value="ADENINE DNA GLYCOSYLASE"/>
    <property type="match status" value="1"/>
</dbReference>
<keyword evidence="6" id="KW-0004">4Fe-4S</keyword>
<dbReference type="InterPro" id="IPR000445">
    <property type="entry name" value="HhH_motif"/>
</dbReference>
<dbReference type="Gene3D" id="3.90.79.10">
    <property type="entry name" value="Nucleoside Triphosphate Pyrophosphohydrolase"/>
    <property type="match status" value="1"/>
</dbReference>
<evidence type="ECO:0000256" key="14">
    <source>
        <dbReference type="RuleBase" id="RU365096"/>
    </source>
</evidence>
<dbReference type="InterPro" id="IPR003265">
    <property type="entry name" value="HhH-GPD_domain"/>
</dbReference>
<protein>
    <recommendedName>
        <fullName evidence="5 14">Adenine DNA glycosylase</fullName>
        <ecNumber evidence="4 14">3.2.2.31</ecNumber>
    </recommendedName>
</protein>
<keyword evidence="11" id="KW-0411">Iron-sulfur</keyword>
<dbReference type="PANTHER" id="PTHR42944:SF1">
    <property type="entry name" value="ADENINE DNA GLYCOSYLASE"/>
    <property type="match status" value="1"/>
</dbReference>
<dbReference type="RefSeq" id="WP_014749724.1">
    <property type="nucleotide sequence ID" value="NC_017964.1"/>
</dbReference>
<dbReference type="GO" id="GO:0035485">
    <property type="term" value="F:adenine/guanine mispair binding"/>
    <property type="evidence" value="ECO:0007669"/>
    <property type="project" value="TreeGrafter"/>
</dbReference>
<evidence type="ECO:0000256" key="8">
    <source>
        <dbReference type="ARBA" id="ARBA00022763"/>
    </source>
</evidence>
<evidence type="ECO:0000256" key="11">
    <source>
        <dbReference type="ARBA" id="ARBA00023014"/>
    </source>
</evidence>
<reference evidence="16 17" key="1">
    <citation type="journal article" date="2011" name="J. Bacteriol.">
        <title>Whole-genome shotgun sequencing of the sulfur-oxidizing chemoautotroph Tetrathiobacter kashmirensis.</title>
        <authorList>
            <person name="Ghosh W."/>
            <person name="George A."/>
            <person name="Agarwal A."/>
            <person name="Raj P."/>
            <person name="Alam M."/>
            <person name="Pyne P."/>
            <person name="Das Gupta S.K."/>
        </authorList>
    </citation>
    <scope>NUCLEOTIDE SEQUENCE [LARGE SCALE GENOMIC DNA]</scope>
    <source>
        <strain evidence="16 17">WT001</strain>
    </source>
</reference>
<dbReference type="GO" id="GO:0032357">
    <property type="term" value="F:oxidized purine DNA binding"/>
    <property type="evidence" value="ECO:0007669"/>
    <property type="project" value="TreeGrafter"/>
</dbReference>
<comment type="catalytic activity">
    <reaction evidence="1 14">
        <text>Hydrolyzes free adenine bases from 7,8-dihydro-8-oxoguanine:adenine mismatched double-stranded DNA, leaving an apurinic site.</text>
        <dbReference type="EC" id="3.2.2.31"/>
    </reaction>
</comment>
<dbReference type="Gene3D" id="1.10.340.30">
    <property type="entry name" value="Hypothetical protein, domain 2"/>
    <property type="match status" value="1"/>
</dbReference>
<dbReference type="EC" id="3.2.2.31" evidence="4 14"/>
<dbReference type="InterPro" id="IPR023170">
    <property type="entry name" value="HhH_base_excis_C"/>
</dbReference>
<dbReference type="NCBIfam" id="TIGR01084">
    <property type="entry name" value="mutY"/>
    <property type="match status" value="1"/>
</dbReference>
<comment type="cofactor">
    <cofactor evidence="14">
        <name>[4Fe-4S] cluster</name>
        <dbReference type="ChEBI" id="CHEBI:49883"/>
    </cofactor>
    <text evidence="14">Binds 1 [4Fe-4S] cluster.</text>
</comment>
<dbReference type="AlphaFoldDB" id="I3U9E5"/>
<dbReference type="STRING" id="1036672.TKWG_05825"/>
<keyword evidence="13 14" id="KW-0326">Glycosidase</keyword>
<dbReference type="SUPFAM" id="SSF55811">
    <property type="entry name" value="Nudix"/>
    <property type="match status" value="1"/>
</dbReference>
<name>I3U9E5_ADVKW</name>
<evidence type="ECO:0000313" key="16">
    <source>
        <dbReference type="EMBL" id="AFK61633.1"/>
    </source>
</evidence>
<dbReference type="InterPro" id="IPR004035">
    <property type="entry name" value="Endouclease-III_FeS-bd_BS"/>
</dbReference>
<proteinExistence type="inferred from homology"/>
<keyword evidence="10 14" id="KW-0408">Iron</keyword>
<evidence type="ECO:0000256" key="13">
    <source>
        <dbReference type="ARBA" id="ARBA00023295"/>
    </source>
</evidence>
<keyword evidence="12" id="KW-0234">DNA repair</keyword>
<dbReference type="CDD" id="cd00056">
    <property type="entry name" value="ENDO3c"/>
    <property type="match status" value="1"/>
</dbReference>
<dbReference type="SMART" id="SM00478">
    <property type="entry name" value="ENDO3c"/>
    <property type="match status" value="1"/>
</dbReference>
<gene>
    <name evidence="16" type="ordered locus">TKWG_05825</name>
</gene>
<dbReference type="KEGG" id="aka:TKWG_05825"/>
<evidence type="ECO:0000256" key="2">
    <source>
        <dbReference type="ARBA" id="ARBA00002933"/>
    </source>
</evidence>
<dbReference type="GO" id="GO:0000701">
    <property type="term" value="F:purine-specific mismatch base pair DNA N-glycosylase activity"/>
    <property type="evidence" value="ECO:0007669"/>
    <property type="project" value="UniProtKB-EC"/>
</dbReference>
<dbReference type="GO" id="GO:0046872">
    <property type="term" value="F:metal ion binding"/>
    <property type="evidence" value="ECO:0007669"/>
    <property type="project" value="UniProtKB-UniRule"/>
</dbReference>
<evidence type="ECO:0000256" key="4">
    <source>
        <dbReference type="ARBA" id="ARBA00012045"/>
    </source>
</evidence>
<evidence type="ECO:0000256" key="7">
    <source>
        <dbReference type="ARBA" id="ARBA00022723"/>
    </source>
</evidence>
<keyword evidence="8 14" id="KW-0227">DNA damage</keyword>
<keyword evidence="9" id="KW-0378">Hydrolase</keyword>
<evidence type="ECO:0000259" key="15">
    <source>
        <dbReference type="SMART" id="SM00478"/>
    </source>
</evidence>
<dbReference type="GO" id="GO:0051539">
    <property type="term" value="F:4 iron, 4 sulfur cluster binding"/>
    <property type="evidence" value="ECO:0007669"/>
    <property type="project" value="UniProtKB-UniRule"/>
</dbReference>
<dbReference type="SUPFAM" id="SSF48150">
    <property type="entry name" value="DNA-glycosylase"/>
    <property type="match status" value="1"/>
</dbReference>
<dbReference type="OrthoDB" id="9802365at2"/>
<evidence type="ECO:0000256" key="12">
    <source>
        <dbReference type="ARBA" id="ARBA00023204"/>
    </source>
</evidence>
<evidence type="ECO:0000313" key="17">
    <source>
        <dbReference type="Proteomes" id="UP000005267"/>
    </source>
</evidence>
<dbReference type="InterPro" id="IPR015797">
    <property type="entry name" value="NUDIX_hydrolase-like_dom_sf"/>
</dbReference>
<evidence type="ECO:0000256" key="10">
    <source>
        <dbReference type="ARBA" id="ARBA00023004"/>
    </source>
</evidence>
<dbReference type="InterPro" id="IPR044298">
    <property type="entry name" value="MIG/MutY"/>
</dbReference>
<evidence type="ECO:0000256" key="9">
    <source>
        <dbReference type="ARBA" id="ARBA00022801"/>
    </source>
</evidence>
<dbReference type="GO" id="GO:0006284">
    <property type="term" value="P:base-excision repair"/>
    <property type="evidence" value="ECO:0007669"/>
    <property type="project" value="UniProtKB-UniRule"/>
</dbReference>
<dbReference type="HOGENOM" id="CLU_012862_0_2_4"/>
<dbReference type="FunFam" id="1.10.340.30:FF:000002">
    <property type="entry name" value="Adenine DNA glycosylase"/>
    <property type="match status" value="1"/>
</dbReference>
<evidence type="ECO:0000256" key="1">
    <source>
        <dbReference type="ARBA" id="ARBA00000843"/>
    </source>
</evidence>
<dbReference type="Pfam" id="PF14815">
    <property type="entry name" value="NUDIX_4"/>
    <property type="match status" value="1"/>
</dbReference>
<dbReference type="Pfam" id="PF00730">
    <property type="entry name" value="HhH-GPD"/>
    <property type="match status" value="1"/>
</dbReference>
<organism evidence="16 17">
    <name type="scientific">Advenella kashmirensis (strain DSM 17095 / LMG 22695 / WT001)</name>
    <name type="common">Tetrathiobacter kashmirensis</name>
    <dbReference type="NCBI Taxonomy" id="1036672"/>
    <lineage>
        <taxon>Bacteria</taxon>
        <taxon>Pseudomonadati</taxon>
        <taxon>Pseudomonadota</taxon>
        <taxon>Betaproteobacteria</taxon>
        <taxon>Burkholderiales</taxon>
        <taxon>Alcaligenaceae</taxon>
    </lineage>
</organism>
<evidence type="ECO:0000256" key="5">
    <source>
        <dbReference type="ARBA" id="ARBA00022023"/>
    </source>
</evidence>
<dbReference type="GO" id="GO:0034039">
    <property type="term" value="F:8-oxo-7,8-dihydroguanine DNA N-glycosylase activity"/>
    <property type="evidence" value="ECO:0007669"/>
    <property type="project" value="TreeGrafter"/>
</dbReference>
<dbReference type="Pfam" id="PF00633">
    <property type="entry name" value="HHH"/>
    <property type="match status" value="1"/>
</dbReference>
<dbReference type="EMBL" id="CP003555">
    <property type="protein sequence ID" value="AFK61633.1"/>
    <property type="molecule type" value="Genomic_DNA"/>
</dbReference>
<dbReference type="PROSITE" id="PS00764">
    <property type="entry name" value="ENDONUCLEASE_III_1"/>
    <property type="match status" value="1"/>
</dbReference>
<dbReference type="GO" id="GO:0006298">
    <property type="term" value="P:mismatch repair"/>
    <property type="evidence" value="ECO:0007669"/>
    <property type="project" value="TreeGrafter"/>
</dbReference>
<comment type="function">
    <text evidence="2">Adenine glycosylase active on G-A mispairs. MutY also corrects error-prone DNA synthesis past GO lesions which are due to the oxidatively damaged form of guanine: 7,8-dihydro-8-oxoguanine (8-oxo-dGTP).</text>
</comment>
<sequence length="381" mass="42726">MSFASTVIDWQRERGRHDLPWQGSRDPYRVWLSEIMLQQTQVATVIPYYARFLSRFPTLKALARASQEEVMPYWAGLGYYARARNLHRCARVVMNDWHGAFPENAQDIAKLPGIGPSTANAIAAFCYNARQPILDGNVKRVFCRYYGIEGDTQKKATESVLWERAWQHLERAPDTVDMAAYTQGLMDLGATLCTRSRPACERCPLAADCVARREGRQAQLPTARQRKTVPQRQVCVLILEHNDQILLYRRADKGIWGGLLTLPEFVDHQACANYLQQTLGEHALPVRLAAFEHVFTHFRLHIEPALLHAAEQPVVLPPAGDDAGQPGRWQWVALDALPDAALPAPCANCSRVILTNTAVTQPTRPACSDSTAGWQPAARPR</sequence>
<dbReference type="InterPro" id="IPR005760">
    <property type="entry name" value="A/G_AdeGlyc_MutY"/>
</dbReference>
<dbReference type="Gene3D" id="1.10.1670.10">
    <property type="entry name" value="Helix-hairpin-Helix base-excision DNA repair enzymes (C-terminal)"/>
    <property type="match status" value="1"/>
</dbReference>
<dbReference type="InterPro" id="IPR011257">
    <property type="entry name" value="DNA_glycosylase"/>
</dbReference>
<comment type="similarity">
    <text evidence="3 14">Belongs to the Nth/MutY family.</text>
</comment>
<evidence type="ECO:0000256" key="3">
    <source>
        <dbReference type="ARBA" id="ARBA00008343"/>
    </source>
</evidence>
<keyword evidence="17" id="KW-1185">Reference proteome</keyword>
<accession>I3U9E5</accession>
<evidence type="ECO:0000256" key="6">
    <source>
        <dbReference type="ARBA" id="ARBA00022485"/>
    </source>
</evidence>